<proteinExistence type="inferred from homology"/>
<evidence type="ECO:0000256" key="3">
    <source>
        <dbReference type="PROSITE-ProRule" id="PRU00182"/>
    </source>
</evidence>
<dbReference type="EMBL" id="PCSU01000011">
    <property type="protein sequence ID" value="PIP56864.1"/>
    <property type="molecule type" value="Genomic_DNA"/>
</dbReference>
<comment type="similarity">
    <text evidence="1 4">Belongs to the pseudouridine synthase RsuA family.</text>
</comment>
<dbReference type="InterPro" id="IPR002942">
    <property type="entry name" value="S4_RNA-bd"/>
</dbReference>
<dbReference type="AlphaFoldDB" id="A0A2H0BGW1"/>
<sequence>MRIAKYFSQQKIASRREAEEYLKKGQVTVNGEVVKDMGRQIDPDKDVVEIIGKMVSKTTIAYFKPRGISSSTIEEEGTNVFDVLPQYESLNTVGRLDKQSEGLILLTDDGVLASIITSDKHIIEKEYRVTVREIINPKQLLFLEKGVFLEDGLTLPVSIEIIDEHTFTIVMKEGRKHQIRRMANAVNLTIENLTRTRIGPITLDKLKEGSYRTLKLDEVQRLIDTAPIP</sequence>
<dbReference type="GO" id="GO:0000455">
    <property type="term" value="P:enzyme-directed rRNA pseudouridine synthesis"/>
    <property type="evidence" value="ECO:0007669"/>
    <property type="project" value="UniProtKB-ARBA"/>
</dbReference>
<evidence type="ECO:0000313" key="6">
    <source>
        <dbReference type="EMBL" id="PIP56864.1"/>
    </source>
</evidence>
<dbReference type="InterPro" id="IPR036986">
    <property type="entry name" value="S4_RNA-bd_sf"/>
</dbReference>
<dbReference type="InterPro" id="IPR020103">
    <property type="entry name" value="PsdUridine_synth_cat_dom_sf"/>
</dbReference>
<dbReference type="SMART" id="SM00363">
    <property type="entry name" value="S4"/>
    <property type="match status" value="1"/>
</dbReference>
<dbReference type="PROSITE" id="PS50889">
    <property type="entry name" value="S4"/>
    <property type="match status" value="1"/>
</dbReference>
<dbReference type="GO" id="GO:0003723">
    <property type="term" value="F:RNA binding"/>
    <property type="evidence" value="ECO:0007669"/>
    <property type="project" value="UniProtKB-KW"/>
</dbReference>
<dbReference type="InterPro" id="IPR000748">
    <property type="entry name" value="PsdUridine_synth_RsuA/RluB/E/F"/>
</dbReference>
<dbReference type="FunFam" id="3.10.290.10:FF:000003">
    <property type="entry name" value="Pseudouridine synthase"/>
    <property type="match status" value="1"/>
</dbReference>
<dbReference type="InterPro" id="IPR050343">
    <property type="entry name" value="RsuA_PseudoU_synthase"/>
</dbReference>
<evidence type="ECO:0000259" key="5">
    <source>
        <dbReference type="SMART" id="SM00363"/>
    </source>
</evidence>
<organism evidence="6 7">
    <name type="scientific">candidate division WWE3 bacterium CG22_combo_CG10-13_8_21_14_all_39_12</name>
    <dbReference type="NCBI Taxonomy" id="1975094"/>
    <lineage>
        <taxon>Bacteria</taxon>
        <taxon>Katanobacteria</taxon>
    </lineage>
</organism>
<dbReference type="InterPro" id="IPR006145">
    <property type="entry name" value="PsdUridine_synth_RsuA/RluA"/>
</dbReference>
<accession>A0A2H0BGW1</accession>
<evidence type="ECO:0000313" key="7">
    <source>
        <dbReference type="Proteomes" id="UP000228495"/>
    </source>
</evidence>
<dbReference type="Pfam" id="PF01479">
    <property type="entry name" value="S4"/>
    <property type="match status" value="1"/>
</dbReference>
<dbReference type="NCBIfam" id="TIGR00093">
    <property type="entry name" value="pseudouridine synthase"/>
    <property type="match status" value="1"/>
</dbReference>
<dbReference type="GO" id="GO:0120159">
    <property type="term" value="F:rRNA pseudouridine synthase activity"/>
    <property type="evidence" value="ECO:0007669"/>
    <property type="project" value="UniProtKB-ARBA"/>
</dbReference>
<dbReference type="PROSITE" id="PS01149">
    <property type="entry name" value="PSI_RSU"/>
    <property type="match status" value="1"/>
</dbReference>
<evidence type="ECO:0000256" key="4">
    <source>
        <dbReference type="RuleBase" id="RU003887"/>
    </source>
</evidence>
<dbReference type="CDD" id="cd00165">
    <property type="entry name" value="S4"/>
    <property type="match status" value="1"/>
</dbReference>
<reference evidence="6 7" key="1">
    <citation type="submission" date="2017-09" db="EMBL/GenBank/DDBJ databases">
        <title>Depth-based differentiation of microbial function through sediment-hosted aquifers and enrichment of novel symbionts in the deep terrestrial subsurface.</title>
        <authorList>
            <person name="Probst A.J."/>
            <person name="Ladd B."/>
            <person name="Jarett J.K."/>
            <person name="Geller-Mcgrath D.E."/>
            <person name="Sieber C.M."/>
            <person name="Emerson J.B."/>
            <person name="Anantharaman K."/>
            <person name="Thomas B.C."/>
            <person name="Malmstrom R."/>
            <person name="Stieglmeier M."/>
            <person name="Klingl A."/>
            <person name="Woyke T."/>
            <person name="Ryan C.M."/>
            <person name="Banfield J.F."/>
        </authorList>
    </citation>
    <scope>NUCLEOTIDE SEQUENCE [LARGE SCALE GENOMIC DNA]</scope>
    <source>
        <strain evidence="6">CG22_combo_CG10-13_8_21_14_all_39_12</strain>
    </source>
</reference>
<dbReference type="InterPro" id="IPR042092">
    <property type="entry name" value="PsdUridine_s_RsuA/RluB/E/F_cat"/>
</dbReference>
<dbReference type="Pfam" id="PF00849">
    <property type="entry name" value="PseudoU_synth_2"/>
    <property type="match status" value="1"/>
</dbReference>
<keyword evidence="3" id="KW-0694">RNA-binding</keyword>
<dbReference type="SUPFAM" id="SSF55174">
    <property type="entry name" value="Alpha-L RNA-binding motif"/>
    <property type="match status" value="1"/>
</dbReference>
<dbReference type="EC" id="5.4.99.-" evidence="4"/>
<evidence type="ECO:0000256" key="1">
    <source>
        <dbReference type="ARBA" id="ARBA00008348"/>
    </source>
</evidence>
<feature type="domain" description="RNA-binding S4" evidence="5">
    <location>
        <begin position="1"/>
        <end position="65"/>
    </location>
</feature>
<evidence type="ECO:0000256" key="2">
    <source>
        <dbReference type="ARBA" id="ARBA00023235"/>
    </source>
</evidence>
<dbReference type="Proteomes" id="UP000228495">
    <property type="component" value="Unassembled WGS sequence"/>
</dbReference>
<dbReference type="SUPFAM" id="SSF55120">
    <property type="entry name" value="Pseudouridine synthase"/>
    <property type="match status" value="1"/>
</dbReference>
<dbReference type="PANTHER" id="PTHR47683:SF2">
    <property type="entry name" value="RNA-BINDING S4 DOMAIN-CONTAINING PROTEIN"/>
    <property type="match status" value="1"/>
</dbReference>
<dbReference type="Gene3D" id="3.10.290.10">
    <property type="entry name" value="RNA-binding S4 domain"/>
    <property type="match status" value="1"/>
</dbReference>
<keyword evidence="2 4" id="KW-0413">Isomerase</keyword>
<name>A0A2H0BGW1_UNCKA</name>
<dbReference type="PANTHER" id="PTHR47683">
    <property type="entry name" value="PSEUDOURIDINE SYNTHASE FAMILY PROTEIN-RELATED"/>
    <property type="match status" value="1"/>
</dbReference>
<dbReference type="Gene3D" id="3.30.70.580">
    <property type="entry name" value="Pseudouridine synthase I, catalytic domain, N-terminal subdomain"/>
    <property type="match status" value="1"/>
</dbReference>
<dbReference type="InterPro" id="IPR018496">
    <property type="entry name" value="PsdUridine_synth_RsuA/RluB_CS"/>
</dbReference>
<comment type="caution">
    <text evidence="6">The sequence shown here is derived from an EMBL/GenBank/DDBJ whole genome shotgun (WGS) entry which is preliminary data.</text>
</comment>
<dbReference type="InterPro" id="IPR020094">
    <property type="entry name" value="TruA/RsuA/RluB/E/F_N"/>
</dbReference>
<protein>
    <recommendedName>
        <fullName evidence="4">Pseudouridine synthase</fullName>
        <ecNumber evidence="4">5.4.99.-</ecNumber>
    </recommendedName>
</protein>
<gene>
    <name evidence="6" type="ORF">COX05_00820</name>
</gene>
<dbReference type="Gene3D" id="3.30.70.1560">
    <property type="entry name" value="Alpha-L RNA-binding motif"/>
    <property type="match status" value="1"/>
</dbReference>